<evidence type="ECO:0000313" key="3">
    <source>
        <dbReference type="Proteomes" id="UP000249341"/>
    </source>
</evidence>
<dbReference type="AlphaFoldDB" id="A0A327Z1D7"/>
<name>A0A327Z1D7_9ACTN</name>
<accession>A0A327Z1D7</accession>
<evidence type="ECO:0000256" key="1">
    <source>
        <dbReference type="SAM" id="MobiDB-lite"/>
    </source>
</evidence>
<protein>
    <submittedName>
        <fullName evidence="2">Uncharacterized protein</fullName>
    </submittedName>
</protein>
<dbReference type="EMBL" id="QLMJ01000020">
    <property type="protein sequence ID" value="RAK28350.1"/>
    <property type="molecule type" value="Genomic_DNA"/>
</dbReference>
<comment type="caution">
    <text evidence="2">The sequence shown here is derived from an EMBL/GenBank/DDBJ whole genome shotgun (WGS) entry which is preliminary data.</text>
</comment>
<gene>
    <name evidence="2" type="ORF">B0I29_120118</name>
</gene>
<keyword evidence="3" id="KW-1185">Reference proteome</keyword>
<reference evidence="2 3" key="1">
    <citation type="submission" date="2018-06" db="EMBL/GenBank/DDBJ databases">
        <title>Genomic Encyclopedia of Type Strains, Phase III (KMG-III): the genomes of soil and plant-associated and newly described type strains.</title>
        <authorList>
            <person name="Whitman W."/>
        </authorList>
    </citation>
    <scope>NUCLEOTIDE SEQUENCE [LARGE SCALE GENOMIC DNA]</scope>
    <source>
        <strain evidence="2 3">CGMCC 4.7090</strain>
    </source>
</reference>
<organism evidence="2 3">
    <name type="scientific">Actinoplanes lutulentus</name>
    <dbReference type="NCBI Taxonomy" id="1287878"/>
    <lineage>
        <taxon>Bacteria</taxon>
        <taxon>Bacillati</taxon>
        <taxon>Actinomycetota</taxon>
        <taxon>Actinomycetes</taxon>
        <taxon>Micromonosporales</taxon>
        <taxon>Micromonosporaceae</taxon>
        <taxon>Actinoplanes</taxon>
    </lineage>
</organism>
<feature type="region of interest" description="Disordered" evidence="1">
    <location>
        <begin position="1"/>
        <end position="23"/>
    </location>
</feature>
<dbReference type="Proteomes" id="UP000249341">
    <property type="component" value="Unassembled WGS sequence"/>
</dbReference>
<evidence type="ECO:0000313" key="2">
    <source>
        <dbReference type="EMBL" id="RAK28350.1"/>
    </source>
</evidence>
<sequence>MAEAAHHPTVRSKKKNGQTNEARVRNLEAHVFRTDCRLRDLEALVAELTGTDEPSPGGHRNRLDRLERELQRLSQLVSAARRTGNDAETNTGTPK</sequence>
<proteinExistence type="predicted"/>